<evidence type="ECO:0000256" key="2">
    <source>
        <dbReference type="SAM" id="Phobius"/>
    </source>
</evidence>
<keyword evidence="4" id="KW-1185">Reference proteome</keyword>
<feature type="region of interest" description="Disordered" evidence="1">
    <location>
        <begin position="1407"/>
        <end position="1439"/>
    </location>
</feature>
<evidence type="ECO:0000313" key="3">
    <source>
        <dbReference type="EMBL" id="KAK8764997.1"/>
    </source>
</evidence>
<feature type="compositionally biased region" description="Basic and acidic residues" evidence="1">
    <location>
        <begin position="1164"/>
        <end position="1210"/>
    </location>
</feature>
<feature type="compositionally biased region" description="Basic and acidic residues" evidence="1">
    <location>
        <begin position="660"/>
        <end position="670"/>
    </location>
</feature>
<feature type="region of interest" description="Disordered" evidence="1">
    <location>
        <begin position="1310"/>
        <end position="1361"/>
    </location>
</feature>
<feature type="region of interest" description="Disordered" evidence="1">
    <location>
        <begin position="1373"/>
        <end position="1394"/>
    </location>
</feature>
<feature type="compositionally biased region" description="Basic and acidic residues" evidence="1">
    <location>
        <begin position="200"/>
        <end position="278"/>
    </location>
</feature>
<dbReference type="Proteomes" id="UP001321473">
    <property type="component" value="Unassembled WGS sequence"/>
</dbReference>
<organism evidence="3 4">
    <name type="scientific">Amblyomma americanum</name>
    <name type="common">Lone star tick</name>
    <dbReference type="NCBI Taxonomy" id="6943"/>
    <lineage>
        <taxon>Eukaryota</taxon>
        <taxon>Metazoa</taxon>
        <taxon>Ecdysozoa</taxon>
        <taxon>Arthropoda</taxon>
        <taxon>Chelicerata</taxon>
        <taxon>Arachnida</taxon>
        <taxon>Acari</taxon>
        <taxon>Parasitiformes</taxon>
        <taxon>Ixodida</taxon>
        <taxon>Ixodoidea</taxon>
        <taxon>Ixodidae</taxon>
        <taxon>Amblyomminae</taxon>
        <taxon>Amblyomma</taxon>
    </lineage>
</organism>
<feature type="region of interest" description="Disordered" evidence="1">
    <location>
        <begin position="937"/>
        <end position="958"/>
    </location>
</feature>
<feature type="compositionally biased region" description="Basic residues" evidence="1">
    <location>
        <begin position="418"/>
        <end position="427"/>
    </location>
</feature>
<feature type="region of interest" description="Disordered" evidence="1">
    <location>
        <begin position="978"/>
        <end position="1013"/>
    </location>
</feature>
<feature type="compositionally biased region" description="Basic and acidic residues" evidence="1">
    <location>
        <begin position="939"/>
        <end position="951"/>
    </location>
</feature>
<feature type="region of interest" description="Disordered" evidence="1">
    <location>
        <begin position="659"/>
        <end position="694"/>
    </location>
</feature>
<gene>
    <name evidence="3" type="ORF">V5799_032396</name>
</gene>
<feature type="region of interest" description="Disordered" evidence="1">
    <location>
        <begin position="1277"/>
        <end position="1297"/>
    </location>
</feature>
<evidence type="ECO:0000313" key="4">
    <source>
        <dbReference type="Proteomes" id="UP001321473"/>
    </source>
</evidence>
<feature type="region of interest" description="Disordered" evidence="1">
    <location>
        <begin position="1250"/>
        <end position="1269"/>
    </location>
</feature>
<feature type="compositionally biased region" description="Basic and acidic residues" evidence="1">
    <location>
        <begin position="358"/>
        <end position="377"/>
    </location>
</feature>
<reference evidence="3 4" key="1">
    <citation type="journal article" date="2023" name="Arcadia Sci">
        <title>De novo assembly of a long-read Amblyomma americanum tick genome.</title>
        <authorList>
            <person name="Chou S."/>
            <person name="Poskanzer K.E."/>
            <person name="Rollins M."/>
            <person name="Thuy-Boun P.S."/>
        </authorList>
    </citation>
    <scope>NUCLEOTIDE SEQUENCE [LARGE SCALE GENOMIC DNA]</scope>
    <source>
        <strain evidence="3">F_SG_1</strain>
        <tissue evidence="3">Salivary glands</tissue>
    </source>
</reference>
<accession>A0AAQ4DRA7</accession>
<keyword evidence="2" id="KW-1133">Transmembrane helix</keyword>
<keyword evidence="2" id="KW-0812">Transmembrane</keyword>
<feature type="compositionally biased region" description="Basic residues" evidence="1">
    <location>
        <begin position="323"/>
        <end position="332"/>
    </location>
</feature>
<feature type="compositionally biased region" description="Low complexity" evidence="1">
    <location>
        <begin position="58"/>
        <end position="68"/>
    </location>
</feature>
<dbReference type="EMBL" id="JARKHS020027840">
    <property type="protein sequence ID" value="KAK8764997.1"/>
    <property type="molecule type" value="Genomic_DNA"/>
</dbReference>
<feature type="transmembrane region" description="Helical" evidence="2">
    <location>
        <begin position="1457"/>
        <end position="1476"/>
    </location>
</feature>
<feature type="region of interest" description="Disordered" evidence="1">
    <location>
        <begin position="1141"/>
        <end position="1222"/>
    </location>
</feature>
<feature type="region of interest" description="Disordered" evidence="1">
    <location>
        <begin position="173"/>
        <end position="458"/>
    </location>
</feature>
<comment type="caution">
    <text evidence="3">The sequence shown here is derived from an EMBL/GenBank/DDBJ whole genome shotgun (WGS) entry which is preliminary data.</text>
</comment>
<feature type="region of interest" description="Disordered" evidence="1">
    <location>
        <begin position="487"/>
        <end position="508"/>
    </location>
</feature>
<feature type="compositionally biased region" description="Basic and acidic residues" evidence="1">
    <location>
        <begin position="428"/>
        <end position="438"/>
    </location>
</feature>
<feature type="region of interest" description="Disordered" evidence="1">
    <location>
        <begin position="1"/>
        <end position="75"/>
    </location>
</feature>
<feature type="compositionally biased region" description="Low complexity" evidence="1">
    <location>
        <begin position="1"/>
        <end position="23"/>
    </location>
</feature>
<protein>
    <submittedName>
        <fullName evidence="3">Uncharacterized protein</fullName>
    </submittedName>
</protein>
<sequence length="1674" mass="186239">MAAALPPGASPSQGSPAQAAPLADVPPPVDPAAFGADALPPPPPPIADTGEVPPAAAPPEAAGIQPAPGTFVTTTAADAPVAQVMIDPNKKEGPKKEFMAAVKSYEEIVGGNVIRGKMYLESKPQYEAGGPMGMGGGGFDRPMGMGYQGPMPYPPPMGMGGGYDRPPMGYDGQMGGYGYDRPPMGGYGYDRPPPDMYGAPRDRPYSPDRGRYPPDYDRPPMDRRERPRNQRDDDYYYDELPKGRSETRMPVKQESANRAERVIQKIRQDIEAFDKDEGGVEDATNVPGSKPSESMERKPRTGPTRALWKATDDYEDEPPPARRSPRQRSSSHRSRDDGDDYDDYDDKRRSRSKRSKSRHDYDDEDRPRRGRSRRDESSSSSSSDGRRQRRKRHDSDDYDRGRSSSRRRRDSEDYGDKRAKRSRSRSKRRDEEDGDRASPRPRKGKGGEGLVSRPTDDRNFMQAGMLYRYESQPLMLVKGDVYKKEEAAAPAQEAGQEGGQKEEEGAPQQARFLSPDQYQDFLLGVRAGRRPLGYPVRATPSAVAEELGRYHDFLGSVMPEDAPRDAMAAEVGKYHSFMLGAGNAPSRENKFTEFLLASDKGVARVVKPVPPAEAAQGAAGSRLPPGYQSFTVQAKPTVGAKLKEGAEGQQYHEFTVQAKPEQDEMARRSSSDNQFTMQTRPQRMPSRMKGERYEHMEDTPQLKTEWWSRAAGMYDDGRPPSRTRSMRGRRGLARSASPRMVSPRRKAYDDENGDAYQVTSLEMEGPISNQYAQMRISRRGRDPNRMYSATRRMSPNGYGGPPRRASPEMIGMGGMGMQLQGMQMQGMQGMQMQGMPMQGMPMQGMNMQPMGMQPMTMQPMGMPMQAMPMQAMPMQGMPVQYDPRSGRVPMRMDRRIHQILSQQPPGGRYNVPPMQVANAAMPVQAQDAMVFKYQIQNESRQRQADEGDSKEQGPATRDVLIETSKEVLVEKVLSSQEVQVAEKRVSKATSARVKTRSSAAATHDAGSKKNAEAQAEIEEQMPHVNFTRNPNYDSPPPGYPFPMGPFPGQSPMFPPAAPPQPVQTVSTTTVHTHQHHHHYHDDKKNYKIAYLLPRSGEVRRDQDRYEDQEPLGAAVGVQCLSLYERFMNWIYPETKQTEDVSLMTDADELDDRKRPGKKGKKAGKKGESEESKKGDKKGQGSESEAEAKAKAAEGADKDKKEGEGEEEKKKVPPVPPIPVNLPWQGHEYEYEEEIKPDGSRVGKYRYKGLGGAPKLPEEGATESIGMPSKEPVTFETTTTRMESDGQHFWQREIKPIPAGQRMEAMMPMKEMKGSHESYQRQVRQHPSMRSVSGPPRRSVQTTKKVHRSSEHGAVARAGGADNFVPEVQIRLDFGDTSDNSGSRGSKTKSDASAAWQPADMVVSYAHKSFDDKNMTDDEDEDDDDEMLPSGHVYGGHGSTKKLIRRGRKIRGMPNKEMMAYSMVVLVAVVGLALLITMTGHRSQARRTFGLDRHLVLNASKFKAFQAGPGSAAVRHLPRDYVKSACSDFYQFVCAHQNVTDSPRVVAHRALEDGVLGVIKGGSELSSTRSAPSTPRERASIYKKFVSEKNIDGKSFEKTLNMNVDQFFFVSYASSYCGNSPPAKPSHHSEVTNRDRHVFLHLTHFANETGVTRHRPNSKLNLRLRISDMPLITDV</sequence>
<proteinExistence type="predicted"/>
<feature type="compositionally biased region" description="Acidic residues" evidence="1">
    <location>
        <begin position="1416"/>
        <end position="1426"/>
    </location>
</feature>
<keyword evidence="2" id="KW-0472">Membrane</keyword>
<feature type="compositionally biased region" description="Basic residues" evidence="1">
    <location>
        <begin position="1154"/>
        <end position="1163"/>
    </location>
</feature>
<feature type="region of interest" description="Disordered" evidence="1">
    <location>
        <begin position="717"/>
        <end position="750"/>
    </location>
</feature>
<evidence type="ECO:0000256" key="1">
    <source>
        <dbReference type="SAM" id="MobiDB-lite"/>
    </source>
</evidence>
<name>A0AAQ4DRA7_AMBAM</name>
<feature type="compositionally biased region" description="Polar residues" evidence="1">
    <location>
        <begin position="671"/>
        <end position="681"/>
    </location>
</feature>
<feature type="compositionally biased region" description="Basic and acidic residues" evidence="1">
    <location>
        <begin position="1281"/>
        <end position="1294"/>
    </location>
</feature>
<feature type="compositionally biased region" description="Basic and acidic residues" evidence="1">
    <location>
        <begin position="393"/>
        <end position="402"/>
    </location>
</feature>